<gene>
    <name evidence="1" type="ORF">LAZ67_15000347</name>
</gene>
<evidence type="ECO:0000313" key="2">
    <source>
        <dbReference type="Proteomes" id="UP001235939"/>
    </source>
</evidence>
<accession>A0ABY6L8C6</accession>
<dbReference type="EMBL" id="CP092877">
    <property type="protein sequence ID" value="UYV77288.1"/>
    <property type="molecule type" value="Genomic_DNA"/>
</dbReference>
<reference evidence="1 2" key="1">
    <citation type="submission" date="2022-01" db="EMBL/GenBank/DDBJ databases">
        <title>A chromosomal length assembly of Cordylochernes scorpioides.</title>
        <authorList>
            <person name="Zeh D."/>
            <person name="Zeh J."/>
        </authorList>
    </citation>
    <scope>NUCLEOTIDE SEQUENCE [LARGE SCALE GENOMIC DNA]</scope>
    <source>
        <strain evidence="1">IN4F17</strain>
        <tissue evidence="1">Whole Body</tissue>
    </source>
</reference>
<evidence type="ECO:0000313" key="1">
    <source>
        <dbReference type="EMBL" id="UYV77288.1"/>
    </source>
</evidence>
<protein>
    <submittedName>
        <fullName evidence="1">Uncharacterized protein</fullName>
    </submittedName>
</protein>
<dbReference type="InterPro" id="IPR021109">
    <property type="entry name" value="Peptidase_aspartic_dom_sf"/>
</dbReference>
<organism evidence="1 2">
    <name type="scientific">Cordylochernes scorpioides</name>
    <dbReference type="NCBI Taxonomy" id="51811"/>
    <lineage>
        <taxon>Eukaryota</taxon>
        <taxon>Metazoa</taxon>
        <taxon>Ecdysozoa</taxon>
        <taxon>Arthropoda</taxon>
        <taxon>Chelicerata</taxon>
        <taxon>Arachnida</taxon>
        <taxon>Pseudoscorpiones</taxon>
        <taxon>Cheliferoidea</taxon>
        <taxon>Chernetidae</taxon>
        <taxon>Cordylochernes</taxon>
    </lineage>
</organism>
<proteinExistence type="predicted"/>
<sequence length="102" mass="11706">MHASRTNEFVNREARGYHDKPFGELLLLMIPPPVKDSRPSHRQLFAASGSIIHTYGKRRLELDLGLGRLFRWPFIIADVGVSIIGADFLRHYGLTVDLRNHR</sequence>
<keyword evidence="2" id="KW-1185">Reference proteome</keyword>
<name>A0ABY6L8C6_9ARAC</name>
<dbReference type="Proteomes" id="UP001235939">
    <property type="component" value="Chromosome 15"/>
</dbReference>
<dbReference type="SUPFAM" id="SSF50630">
    <property type="entry name" value="Acid proteases"/>
    <property type="match status" value="1"/>
</dbReference>